<dbReference type="EMBL" id="CP012288">
    <property type="protein sequence ID" value="AMV67299.1"/>
    <property type="molecule type" value="Genomic_DNA"/>
</dbReference>
<proteinExistence type="predicted"/>
<feature type="compositionally biased region" description="Basic and acidic residues" evidence="1">
    <location>
        <begin position="1"/>
        <end position="18"/>
    </location>
</feature>
<dbReference type="KEGG" id="pdm:ADU72_1370"/>
<reference evidence="4 5" key="1">
    <citation type="journal article" date="2016" name="PLoS ONE">
        <title>The Identification of Novel Diagnostic Marker Genes for the Detection of Beer Spoiling Pediococcus damnosus Strains Using the BlAst Diagnostic Gene findEr.</title>
        <authorList>
            <person name="Behr J."/>
            <person name="Geissler A.J."/>
            <person name="Schmid J."/>
            <person name="Zehe A."/>
            <person name="Vogel R.F."/>
        </authorList>
    </citation>
    <scope>NUCLEOTIDE SEQUENCE [LARGE SCALE GENOMIC DNA]</scope>
    <source>
        <strain evidence="2 5">TMW 2.1533</strain>
        <strain evidence="3 4">TMW 2.1535</strain>
    </source>
</reference>
<evidence type="ECO:0000313" key="4">
    <source>
        <dbReference type="Proteomes" id="UP000076244"/>
    </source>
</evidence>
<dbReference type="EMBL" id="CP012275">
    <property type="protein sequence ID" value="AMV62816.1"/>
    <property type="molecule type" value="Genomic_DNA"/>
</dbReference>
<evidence type="ECO:0000313" key="5">
    <source>
        <dbReference type="Proteomes" id="UP000076405"/>
    </source>
</evidence>
<gene>
    <name evidence="2" type="ORF">ADU70_1328</name>
    <name evidence="3" type="ORF">ADU72_1370</name>
</gene>
<organism evidence="2 5">
    <name type="scientific">Pediococcus damnosus</name>
    <dbReference type="NCBI Taxonomy" id="51663"/>
    <lineage>
        <taxon>Bacteria</taxon>
        <taxon>Bacillati</taxon>
        <taxon>Bacillota</taxon>
        <taxon>Bacilli</taxon>
        <taxon>Lactobacillales</taxon>
        <taxon>Lactobacillaceae</taxon>
        <taxon>Pediococcus</taxon>
    </lineage>
</organism>
<evidence type="ECO:0000313" key="2">
    <source>
        <dbReference type="EMBL" id="AMV62816.1"/>
    </source>
</evidence>
<keyword evidence="4" id="KW-1185">Reference proteome</keyword>
<feature type="region of interest" description="Disordered" evidence="1">
    <location>
        <begin position="1"/>
        <end position="68"/>
    </location>
</feature>
<protein>
    <submittedName>
        <fullName evidence="2">Uncharacterized protein</fullName>
    </submittedName>
</protein>
<sequence>MAKFDFAKVAEGQKHEENEVNDVNAEVSPTHVSSDAIHKVAKDNPKMRTAKNESKRNKGEETNGGNKNSFIYITVV</sequence>
<name>A0AAC9B1Z1_9LACO</name>
<feature type="compositionally biased region" description="Basic and acidic residues" evidence="1">
    <location>
        <begin position="36"/>
        <end position="61"/>
    </location>
</feature>
<dbReference type="Proteomes" id="UP000076405">
    <property type="component" value="Chromosome"/>
</dbReference>
<dbReference type="Proteomes" id="UP000076244">
    <property type="component" value="Chromosome"/>
</dbReference>
<evidence type="ECO:0000313" key="3">
    <source>
        <dbReference type="EMBL" id="AMV67299.1"/>
    </source>
</evidence>
<dbReference type="AlphaFoldDB" id="A0AAC9B1Z1"/>
<evidence type="ECO:0000256" key="1">
    <source>
        <dbReference type="SAM" id="MobiDB-lite"/>
    </source>
</evidence>
<accession>A0AAC9B1Z1</accession>